<organism evidence="3 4">
    <name type="scientific">Orf virus</name>
    <name type="common">ORFV</name>
    <dbReference type="NCBI Taxonomy" id="10258"/>
    <lineage>
        <taxon>Viruses</taxon>
        <taxon>Varidnaviria</taxon>
        <taxon>Bamfordvirae</taxon>
        <taxon>Nucleocytoviricota</taxon>
        <taxon>Pokkesviricetes</taxon>
        <taxon>Chitovirales</taxon>
        <taxon>Poxviridae</taxon>
        <taxon>Chordopoxvirinae</taxon>
        <taxon>Parapoxvirus</taxon>
        <taxon>Parapoxvirus orf</taxon>
    </lineage>
</organism>
<protein>
    <submittedName>
        <fullName evidence="3">PP3</fullName>
    </submittedName>
</protein>
<feature type="region of interest" description="Disordered" evidence="1">
    <location>
        <begin position="10"/>
        <end position="116"/>
    </location>
</feature>
<keyword evidence="2" id="KW-0812">Transmembrane</keyword>
<sequence>MSMFCASALSPAQAGSGVSSGCSGSTPSSRATASLSARGSSASVSASAAEASASAPAASAWQRFSTTSSQFRRRPRTAPTRTAQAAEAGAARAASWRRKRARKTSYSEPGAAGVGSGECGVGGVRGGIYPAGEDVAAHQPREVLDGVRRGHAQPEAVAGPARARDRELREQRVEARVLRGDVRVRAQQRVREEVEVVVPVLRHADAARDLAVLDGGHAREVEIVQRRAHGLFEAKSRTGRSHAERARAVEDEHVVGLQVHVQEVRAARELVYLQVQQRDLQEHELEELRVRREAQRCRRLRRDRVRGPARQREHDHGPAVEHVPRALLVLKEVHQVVEVVDQVHVALHGRGVEVRDQAHEGLAVLARLEPAQQRLLGHLYRGPLAFLHAHEQQQRVQHAPVQRVQEAQPVVQPHGQRADHELALVALEVIAQEPRHRVLRRGVHLGHAVAVLEDVLDHVAVEAEHDAVPASGHVVHVVVGGREARVRHLEVGAVHVPAPRHAAERFLREVPEEAQQPHRRGPGLREVHLRGYVPQVDLVAERDRVGARDRARATVRPLAVARRLRELVVGVVGVFAVGRLALALPAITVLAVLGGRRGRRGRARSPASACEDHGGGQQLPNTKKRERKTEGSPESRSNGMGSHSGARRPHERRKSASGTVASTRSTSSPGSEQGPTCLLRLETKRHLWRKFMSRLAERPWRTRGPPARRAAHAEEITVPKTSLLTSTTSALTAGVPSMLRESNATSRSQSATKPS</sequence>
<organismHost>
    <name type="scientific">Homo sapiens</name>
    <name type="common">Human</name>
    <dbReference type="NCBI Taxonomy" id="9606"/>
</organismHost>
<keyword evidence="2" id="KW-1133">Transmembrane helix</keyword>
<reference evidence="3 4" key="1">
    <citation type="submission" date="2010-04" db="EMBL/GenBank/DDBJ databases">
        <title>Novel immune-modulators identified by a rapid, functional screen of the Parapox virus genome.</title>
        <authorList>
            <person name="McGuire M.J."/>
            <person name="Sykes K.F."/>
            <person name="Johnston S.A."/>
        </authorList>
    </citation>
    <scope>NUCLEOTIDE SEQUENCE [LARGE SCALE GENOMIC DNA]</scope>
    <source>
        <strain evidence="3">D1701</strain>
    </source>
</reference>
<feature type="compositionally biased region" description="Basic residues" evidence="1">
    <location>
        <begin position="645"/>
        <end position="655"/>
    </location>
</feature>
<organismHost>
    <name type="scientific">Capra hircus</name>
    <name type="common">Goat</name>
    <dbReference type="NCBI Taxonomy" id="9925"/>
</organismHost>
<feature type="compositionally biased region" description="Polar residues" evidence="1">
    <location>
        <begin position="656"/>
        <end position="674"/>
    </location>
</feature>
<evidence type="ECO:0000256" key="1">
    <source>
        <dbReference type="SAM" id="MobiDB-lite"/>
    </source>
</evidence>
<feature type="region of interest" description="Disordered" evidence="1">
    <location>
        <begin position="596"/>
        <end position="677"/>
    </location>
</feature>
<dbReference type="Proteomes" id="UP000103309">
    <property type="component" value="Segment"/>
</dbReference>
<proteinExistence type="predicted"/>
<organismHost>
    <name type="scientific">Ovis aries</name>
    <name type="common">Sheep</name>
    <dbReference type="NCBI Taxonomy" id="9940"/>
</organismHost>
<name>F1AXI9_ORFV</name>
<feature type="compositionally biased region" description="Low complexity" evidence="1">
    <location>
        <begin position="77"/>
        <end position="94"/>
    </location>
</feature>
<accession>F1AXI9</accession>
<feature type="region of interest" description="Disordered" evidence="1">
    <location>
        <begin position="732"/>
        <end position="755"/>
    </location>
</feature>
<feature type="compositionally biased region" description="Polar residues" evidence="1">
    <location>
        <begin position="740"/>
        <end position="755"/>
    </location>
</feature>
<evidence type="ECO:0000313" key="4">
    <source>
        <dbReference type="Proteomes" id="UP000103309"/>
    </source>
</evidence>
<evidence type="ECO:0000256" key="2">
    <source>
        <dbReference type="SAM" id="Phobius"/>
    </source>
</evidence>
<keyword evidence="2" id="KW-0472">Membrane</keyword>
<evidence type="ECO:0000313" key="3">
    <source>
        <dbReference type="EMBL" id="ADY76688.1"/>
    </source>
</evidence>
<feature type="compositionally biased region" description="Low complexity" evidence="1">
    <location>
        <begin position="15"/>
        <end position="70"/>
    </location>
</feature>
<feature type="transmembrane region" description="Helical" evidence="2">
    <location>
        <begin position="567"/>
        <end position="594"/>
    </location>
</feature>
<dbReference type="EMBL" id="HM133903">
    <property type="protein sequence ID" value="ADY76688.1"/>
    <property type="molecule type" value="Genomic_DNA"/>
</dbReference>